<proteinExistence type="predicted"/>
<protein>
    <recommendedName>
        <fullName evidence="4">Dipeptidylpeptidase IV N-terminal domain-containing protein</fullName>
    </recommendedName>
</protein>
<evidence type="ECO:0000313" key="2">
    <source>
        <dbReference type="EMBL" id="KPL75402.1"/>
    </source>
</evidence>
<evidence type="ECO:0008006" key="4">
    <source>
        <dbReference type="Google" id="ProtNLM"/>
    </source>
</evidence>
<feature type="region of interest" description="Disordered" evidence="1">
    <location>
        <begin position="1"/>
        <end position="35"/>
    </location>
</feature>
<accession>A0A0N8GMI6</accession>
<dbReference type="AlphaFoldDB" id="A0A0N8GMI6"/>
<evidence type="ECO:0000256" key="1">
    <source>
        <dbReference type="SAM" id="MobiDB-lite"/>
    </source>
</evidence>
<name>A0A0N8GMI6_9CHLR</name>
<reference evidence="2 3" key="1">
    <citation type="submission" date="2015-07" db="EMBL/GenBank/DDBJ databases">
        <title>Draft genome of Bellilinea caldifistulae DSM 17877.</title>
        <authorList>
            <person name="Hemp J."/>
            <person name="Ward L.M."/>
            <person name="Pace L.A."/>
            <person name="Fischer W.W."/>
        </authorList>
    </citation>
    <scope>NUCLEOTIDE SEQUENCE [LARGE SCALE GENOMIC DNA]</scope>
    <source>
        <strain evidence="2 3">GOMI-1</strain>
    </source>
</reference>
<gene>
    <name evidence="2" type="ORF">AC812_08965</name>
</gene>
<comment type="caution">
    <text evidence="2">The sequence shown here is derived from an EMBL/GenBank/DDBJ whole genome shotgun (WGS) entry which is preliminary data.</text>
</comment>
<dbReference type="Proteomes" id="UP000050514">
    <property type="component" value="Unassembled WGS sequence"/>
</dbReference>
<evidence type="ECO:0000313" key="3">
    <source>
        <dbReference type="Proteomes" id="UP000050514"/>
    </source>
</evidence>
<dbReference type="SUPFAM" id="SSF82171">
    <property type="entry name" value="DPP6 N-terminal domain-like"/>
    <property type="match status" value="1"/>
</dbReference>
<sequence length="292" mass="33428">MESTVGERYQVSLADGKTASLDAEHPPKGANSPDGRYEIFEHPQGLRLFDHQSQQEQVIPLEPACPDAEVCYLSGERRIVWRVDSSGFYTTNTRNANFDERAETNLYFVQVQPLVIVKELAVIRANPWTFSFSPDRRFLAFLNQPDVDNASPKTYNWVTLSLMDLQTLQVRRYSQGWVLRMAGWSPESRRFLLTSSPFGGPNPNVKKLAVGDLCRPPEELIVPTKQTIMETLWLDAQHILMWTAPEEGIPDRYLSGMYLYHLSGSSEPVKIDDLVQDYFQPYGLRHEFVILK</sequence>
<dbReference type="RefSeq" id="WP_061914046.1">
    <property type="nucleotide sequence ID" value="NZ_DF967971.1"/>
</dbReference>
<keyword evidence="3" id="KW-1185">Reference proteome</keyword>
<dbReference type="EMBL" id="LGHJ01000014">
    <property type="protein sequence ID" value="KPL75402.1"/>
    <property type="molecule type" value="Genomic_DNA"/>
</dbReference>
<organism evidence="2 3">
    <name type="scientific">Bellilinea caldifistulae</name>
    <dbReference type="NCBI Taxonomy" id="360411"/>
    <lineage>
        <taxon>Bacteria</taxon>
        <taxon>Bacillati</taxon>
        <taxon>Chloroflexota</taxon>
        <taxon>Anaerolineae</taxon>
        <taxon>Anaerolineales</taxon>
        <taxon>Anaerolineaceae</taxon>
        <taxon>Bellilinea</taxon>
    </lineage>
</organism>